<name>G0UYG1_TRYCI</name>
<gene>
    <name evidence="2" type="ORF">TCIL3000_10_12090</name>
</gene>
<dbReference type="EMBL" id="HE575323">
    <property type="protein sequence ID" value="CCC94428.1"/>
    <property type="molecule type" value="Genomic_DNA"/>
</dbReference>
<feature type="compositionally biased region" description="Basic and acidic residues" evidence="1">
    <location>
        <begin position="114"/>
        <end position="129"/>
    </location>
</feature>
<evidence type="ECO:0000256" key="1">
    <source>
        <dbReference type="SAM" id="MobiDB-lite"/>
    </source>
</evidence>
<accession>G0UYG1</accession>
<dbReference type="AlphaFoldDB" id="G0UYG1"/>
<dbReference type="VEuPathDB" id="TriTrypDB:TcIL3000_10_12090"/>
<organism evidence="2">
    <name type="scientific">Trypanosoma congolense (strain IL3000)</name>
    <dbReference type="NCBI Taxonomy" id="1068625"/>
    <lineage>
        <taxon>Eukaryota</taxon>
        <taxon>Discoba</taxon>
        <taxon>Euglenozoa</taxon>
        <taxon>Kinetoplastea</taxon>
        <taxon>Metakinetoplastina</taxon>
        <taxon>Trypanosomatida</taxon>
        <taxon>Trypanosomatidae</taxon>
        <taxon>Trypanosoma</taxon>
        <taxon>Nannomonas</taxon>
    </lineage>
</organism>
<proteinExistence type="predicted"/>
<feature type="compositionally biased region" description="Acidic residues" evidence="1">
    <location>
        <begin position="130"/>
        <end position="150"/>
    </location>
</feature>
<evidence type="ECO:0000313" key="2">
    <source>
        <dbReference type="EMBL" id="CCC94428.1"/>
    </source>
</evidence>
<feature type="region of interest" description="Disordered" evidence="1">
    <location>
        <begin position="113"/>
        <end position="150"/>
    </location>
</feature>
<sequence length="150" mass="16950">MTEAPTALPSSIEEIRSKLVGVWAEVGSLVSFRDEPAFEMVMRLNQRCKGKLVSAIFTNNEDKHAAEASTAGGGAASAVVDRSDYSKESRLVFVPQAYESFLEDEMQKWLDPFHTQDSKLKQKRERKDDVVDDFMDEESDFDSNEVEYVD</sequence>
<protein>
    <submittedName>
        <fullName evidence="2">Uncharacterized protein</fullName>
    </submittedName>
</protein>
<reference evidence="2" key="1">
    <citation type="journal article" date="2012" name="Proc. Natl. Acad. Sci. U.S.A.">
        <title>Antigenic diversity is generated by distinct evolutionary mechanisms in African trypanosome species.</title>
        <authorList>
            <person name="Jackson A.P."/>
            <person name="Berry A."/>
            <person name="Aslett M."/>
            <person name="Allison H.C."/>
            <person name="Burton P."/>
            <person name="Vavrova-Anderson J."/>
            <person name="Brown R."/>
            <person name="Browne H."/>
            <person name="Corton N."/>
            <person name="Hauser H."/>
            <person name="Gamble J."/>
            <person name="Gilderthorp R."/>
            <person name="Marcello L."/>
            <person name="McQuillan J."/>
            <person name="Otto T.D."/>
            <person name="Quail M.A."/>
            <person name="Sanders M.J."/>
            <person name="van Tonder A."/>
            <person name="Ginger M.L."/>
            <person name="Field M.C."/>
            <person name="Barry J.D."/>
            <person name="Hertz-Fowler C."/>
            <person name="Berriman M."/>
        </authorList>
    </citation>
    <scope>NUCLEOTIDE SEQUENCE</scope>
    <source>
        <strain evidence="2">IL3000</strain>
    </source>
</reference>